<dbReference type="Pfam" id="PF00348">
    <property type="entry name" value="polyprenyl_synt"/>
    <property type="match status" value="1"/>
</dbReference>
<organism evidence="3 4">
    <name type="scientific">Caldiarchaeum subterraneum</name>
    <dbReference type="NCBI Taxonomy" id="311458"/>
    <lineage>
        <taxon>Archaea</taxon>
        <taxon>Nitrososphaerota</taxon>
        <taxon>Candidatus Caldarchaeales</taxon>
        <taxon>Candidatus Caldarchaeaceae</taxon>
        <taxon>Candidatus Caldarchaeum</taxon>
    </lineage>
</organism>
<dbReference type="PROSITE" id="PS00444">
    <property type="entry name" value="POLYPRENYL_SYNTHASE_2"/>
    <property type="match status" value="1"/>
</dbReference>
<dbReference type="GO" id="GO:0046872">
    <property type="term" value="F:metal ion binding"/>
    <property type="evidence" value="ECO:0007669"/>
    <property type="project" value="UniProtKB-KW"/>
</dbReference>
<name>A0A832ZXH6_CALS0</name>
<gene>
    <name evidence="3" type="ORF">EYH45_07295</name>
</gene>
<keyword evidence="2" id="KW-0460">Magnesium</keyword>
<dbReference type="Gene3D" id="1.10.600.10">
    <property type="entry name" value="Farnesyl Diphosphate Synthase"/>
    <property type="match status" value="1"/>
</dbReference>
<accession>A0A832ZXH6</accession>
<sequence length="192" mass="21692">MKHMTSLSIGQAMDIAWHRGLVEEVTEDQYMQMCAYKTGSVARFAVEIACILAGVSPGVRGKLARFGETIGVAFQIQDDILNLVGDEKLYGKEIGGDITEGKRTLMVVYALRRLEPSKRERLKEILNMHTQDPQLIKEAIGMIKETGAIEYAKKTASNIMQESWREADNVLNESESKRKLRLLAEYLIERSR</sequence>
<evidence type="ECO:0000313" key="3">
    <source>
        <dbReference type="EMBL" id="HIQ30351.1"/>
    </source>
</evidence>
<dbReference type="Proteomes" id="UP000608579">
    <property type="component" value="Unassembled WGS sequence"/>
</dbReference>
<dbReference type="InterPro" id="IPR033749">
    <property type="entry name" value="Polyprenyl_synt_CS"/>
</dbReference>
<dbReference type="EMBL" id="DQVM01000139">
    <property type="protein sequence ID" value="HIQ30351.1"/>
    <property type="molecule type" value="Genomic_DNA"/>
</dbReference>
<protein>
    <submittedName>
        <fullName evidence="3">Polyprenyl synthetase family protein</fullName>
    </submittedName>
</protein>
<dbReference type="PANTHER" id="PTHR12001:SF44">
    <property type="entry name" value="GERANYLGERANYL PYROPHOSPHATE SYNTHASE"/>
    <property type="match status" value="1"/>
</dbReference>
<dbReference type="AlphaFoldDB" id="A0A832ZXH6"/>
<dbReference type="InterPro" id="IPR000092">
    <property type="entry name" value="Polyprenyl_synt"/>
</dbReference>
<keyword evidence="1" id="KW-0479">Metal-binding</keyword>
<reference evidence="3" key="1">
    <citation type="journal article" date="2020" name="ISME J.">
        <title>Gammaproteobacteria mediating utilization of methyl-, sulfur- and petroleum organic compounds in deep ocean hydrothermal plumes.</title>
        <authorList>
            <person name="Zhou Z."/>
            <person name="Liu Y."/>
            <person name="Pan J."/>
            <person name="Cron B.R."/>
            <person name="Toner B.M."/>
            <person name="Anantharaman K."/>
            <person name="Breier J.A."/>
            <person name="Dick G.J."/>
            <person name="Li M."/>
        </authorList>
    </citation>
    <scope>NUCLEOTIDE SEQUENCE</scope>
    <source>
        <strain evidence="3">SZUA-1515</strain>
    </source>
</reference>
<proteinExistence type="predicted"/>
<dbReference type="InterPro" id="IPR008949">
    <property type="entry name" value="Isoprenoid_synthase_dom_sf"/>
</dbReference>
<evidence type="ECO:0000256" key="1">
    <source>
        <dbReference type="ARBA" id="ARBA00022723"/>
    </source>
</evidence>
<dbReference type="GO" id="GO:0004659">
    <property type="term" value="F:prenyltransferase activity"/>
    <property type="evidence" value="ECO:0007669"/>
    <property type="project" value="InterPro"/>
</dbReference>
<comment type="caution">
    <text evidence="3">The sequence shown here is derived from an EMBL/GenBank/DDBJ whole genome shotgun (WGS) entry which is preliminary data.</text>
</comment>
<evidence type="ECO:0000313" key="4">
    <source>
        <dbReference type="Proteomes" id="UP000608579"/>
    </source>
</evidence>
<dbReference type="PANTHER" id="PTHR12001">
    <property type="entry name" value="GERANYLGERANYL PYROPHOSPHATE SYNTHASE"/>
    <property type="match status" value="1"/>
</dbReference>
<dbReference type="SUPFAM" id="SSF48576">
    <property type="entry name" value="Terpenoid synthases"/>
    <property type="match status" value="1"/>
</dbReference>
<dbReference type="GO" id="GO:0008299">
    <property type="term" value="P:isoprenoid biosynthetic process"/>
    <property type="evidence" value="ECO:0007669"/>
    <property type="project" value="InterPro"/>
</dbReference>
<evidence type="ECO:0000256" key="2">
    <source>
        <dbReference type="ARBA" id="ARBA00022842"/>
    </source>
</evidence>